<dbReference type="Pfam" id="PF00593">
    <property type="entry name" value="TonB_dep_Rec_b-barrel"/>
    <property type="match status" value="1"/>
</dbReference>
<evidence type="ECO:0000313" key="11">
    <source>
        <dbReference type="Proteomes" id="UP001247805"/>
    </source>
</evidence>
<dbReference type="EMBL" id="JAWDIO010000002">
    <property type="protein sequence ID" value="MDU0353933.1"/>
    <property type="molecule type" value="Genomic_DNA"/>
</dbReference>
<gene>
    <name evidence="10" type="ORF">RS130_08320</name>
</gene>
<keyword evidence="8" id="KW-1133">Transmembrane helix</keyword>
<evidence type="ECO:0000256" key="2">
    <source>
        <dbReference type="ARBA" id="ARBA00022448"/>
    </source>
</evidence>
<comment type="subcellular location">
    <subcellularLocation>
        <location evidence="1">Cell outer membrane</location>
        <topology evidence="1">Multi-pass membrane protein</topology>
    </subcellularLocation>
</comment>
<keyword evidence="11" id="KW-1185">Reference proteome</keyword>
<accession>A0ABU3SVC1</accession>
<dbReference type="Gene3D" id="2.40.170.20">
    <property type="entry name" value="TonB-dependent receptor, beta-barrel domain"/>
    <property type="match status" value="1"/>
</dbReference>
<feature type="transmembrane region" description="Helical" evidence="8">
    <location>
        <begin position="377"/>
        <end position="397"/>
    </location>
</feature>
<reference evidence="10 11" key="1">
    <citation type="submission" date="2023-10" db="EMBL/GenBank/DDBJ databases">
        <title>Glaciecola aquimarina strain GGW-M5 nov., isolated from a coastal seawater.</title>
        <authorList>
            <person name="Bayburt H."/>
            <person name="Kim J.M."/>
            <person name="Choi B.J."/>
            <person name="Jeon C.O."/>
        </authorList>
    </citation>
    <scope>NUCLEOTIDE SEQUENCE [LARGE SCALE GENOMIC DNA]</scope>
    <source>
        <strain evidence="10 11">KCTC 32108</strain>
    </source>
</reference>
<keyword evidence="6 8" id="KW-0472">Membrane</keyword>
<evidence type="ECO:0000256" key="1">
    <source>
        <dbReference type="ARBA" id="ARBA00004571"/>
    </source>
</evidence>
<dbReference type="InterPro" id="IPR036942">
    <property type="entry name" value="Beta-barrel_TonB_sf"/>
</dbReference>
<proteinExistence type="predicted"/>
<dbReference type="SUPFAM" id="SSF56935">
    <property type="entry name" value="Porins"/>
    <property type="match status" value="1"/>
</dbReference>
<sequence>MVVVKDKGDSYLDRYSDDNNVFYGIVEADLSDSTLLTVGHSYNANHVKGSMSGALPLHYTDGSMTDYPVSTSTATDWAFRDTDRNSSFIELKQGLSKNWSLHAQYSRNKIAMDSDLFYTYGTPDKDTEVGLLGYAYGYNMDEKQDIADIFLTGSIDAFGRKHELIVGYNYAQIELFGLSLYNYTDGYPVLDGDWADGSTAAMAFPDYDAFTTGHKDEQEHNSVYFATRVNLLDNFSILLGARHMKITQEGYNYGVVNESETEETVPYAGVVYDFSDNLSAYGSYSEVFTPQNFIGRDYKSIGVAQGSNTELGIKYAFDDKLSSASFAMFRSKLDNLAEFGEVIDGVNIYDGVTYDTEGLELELIGAVTNSLNISAGATYLFILKTTVVRLFVLIFLVKR</sequence>
<dbReference type="PANTHER" id="PTHR32552:SF74">
    <property type="entry name" value="HYDROXAMATE SIDEROPHORE RECEPTOR FHUE"/>
    <property type="match status" value="1"/>
</dbReference>
<keyword evidence="5" id="KW-0798">TonB box</keyword>
<name>A0ABU3SVC1_9ALTE</name>
<dbReference type="PANTHER" id="PTHR32552">
    <property type="entry name" value="FERRICHROME IRON RECEPTOR-RELATED"/>
    <property type="match status" value="1"/>
</dbReference>
<keyword evidence="2" id="KW-0813">Transport</keyword>
<dbReference type="InterPro" id="IPR000531">
    <property type="entry name" value="Beta-barrel_TonB"/>
</dbReference>
<dbReference type="InterPro" id="IPR039426">
    <property type="entry name" value="TonB-dep_rcpt-like"/>
</dbReference>
<evidence type="ECO:0000256" key="4">
    <source>
        <dbReference type="ARBA" id="ARBA00022692"/>
    </source>
</evidence>
<evidence type="ECO:0000259" key="9">
    <source>
        <dbReference type="Pfam" id="PF00593"/>
    </source>
</evidence>
<evidence type="ECO:0000256" key="8">
    <source>
        <dbReference type="SAM" id="Phobius"/>
    </source>
</evidence>
<dbReference type="Proteomes" id="UP001247805">
    <property type="component" value="Unassembled WGS sequence"/>
</dbReference>
<evidence type="ECO:0000256" key="7">
    <source>
        <dbReference type="ARBA" id="ARBA00023237"/>
    </source>
</evidence>
<evidence type="ECO:0000256" key="3">
    <source>
        <dbReference type="ARBA" id="ARBA00022452"/>
    </source>
</evidence>
<feature type="domain" description="TonB-dependent receptor-like beta-barrel" evidence="9">
    <location>
        <begin position="38"/>
        <end position="379"/>
    </location>
</feature>
<evidence type="ECO:0000256" key="6">
    <source>
        <dbReference type="ARBA" id="ARBA00023136"/>
    </source>
</evidence>
<evidence type="ECO:0000256" key="5">
    <source>
        <dbReference type="ARBA" id="ARBA00023077"/>
    </source>
</evidence>
<keyword evidence="7" id="KW-0998">Cell outer membrane</keyword>
<comment type="caution">
    <text evidence="10">The sequence shown here is derived from an EMBL/GenBank/DDBJ whole genome shotgun (WGS) entry which is preliminary data.</text>
</comment>
<dbReference type="RefSeq" id="WP_316025569.1">
    <property type="nucleotide sequence ID" value="NZ_JAWDIO010000002.1"/>
</dbReference>
<keyword evidence="10" id="KW-0675">Receptor</keyword>
<keyword evidence="4 8" id="KW-0812">Transmembrane</keyword>
<protein>
    <submittedName>
        <fullName evidence="10">TonB-dependent receptor</fullName>
    </submittedName>
</protein>
<keyword evidence="3" id="KW-1134">Transmembrane beta strand</keyword>
<evidence type="ECO:0000313" key="10">
    <source>
        <dbReference type="EMBL" id="MDU0353933.1"/>
    </source>
</evidence>
<organism evidence="10 11">
    <name type="scientific">Paraglaciecola aquimarina</name>
    <dbReference type="NCBI Taxonomy" id="1235557"/>
    <lineage>
        <taxon>Bacteria</taxon>
        <taxon>Pseudomonadati</taxon>
        <taxon>Pseudomonadota</taxon>
        <taxon>Gammaproteobacteria</taxon>
        <taxon>Alteromonadales</taxon>
        <taxon>Alteromonadaceae</taxon>
        <taxon>Paraglaciecola</taxon>
    </lineage>
</organism>